<keyword evidence="1" id="KW-1133">Transmembrane helix</keyword>
<accession>A0A8H7RZW5</accession>
<keyword evidence="3" id="KW-1185">Reference proteome</keyword>
<feature type="transmembrane region" description="Helical" evidence="1">
    <location>
        <begin position="120"/>
        <end position="139"/>
    </location>
</feature>
<feature type="non-terminal residue" evidence="2">
    <location>
        <position position="1"/>
    </location>
</feature>
<evidence type="ECO:0000313" key="3">
    <source>
        <dbReference type="Proteomes" id="UP000646827"/>
    </source>
</evidence>
<keyword evidence="1" id="KW-0472">Membrane</keyword>
<keyword evidence="1" id="KW-0812">Transmembrane</keyword>
<proteinExistence type="predicted"/>
<organism evidence="2 3">
    <name type="scientific">Circinella minor</name>
    <dbReference type="NCBI Taxonomy" id="1195481"/>
    <lineage>
        <taxon>Eukaryota</taxon>
        <taxon>Fungi</taxon>
        <taxon>Fungi incertae sedis</taxon>
        <taxon>Mucoromycota</taxon>
        <taxon>Mucoromycotina</taxon>
        <taxon>Mucoromycetes</taxon>
        <taxon>Mucorales</taxon>
        <taxon>Lichtheimiaceae</taxon>
        <taxon>Circinella</taxon>
    </lineage>
</organism>
<evidence type="ECO:0000313" key="2">
    <source>
        <dbReference type="EMBL" id="KAG2220979.1"/>
    </source>
</evidence>
<dbReference type="OrthoDB" id="2283195at2759"/>
<dbReference type="EMBL" id="JAEPRB010000123">
    <property type="protein sequence ID" value="KAG2220979.1"/>
    <property type="molecule type" value="Genomic_DNA"/>
</dbReference>
<comment type="caution">
    <text evidence="2">The sequence shown here is derived from an EMBL/GenBank/DDBJ whole genome shotgun (WGS) entry which is preliminary data.</text>
</comment>
<name>A0A8H7RZW5_9FUNG</name>
<protein>
    <submittedName>
        <fullName evidence="2">Uncharacterized protein</fullName>
    </submittedName>
</protein>
<sequence>YKYISKSPGSCQKNTEIYIQNLILQVKFWGFVFETWFGENRKIMLHWLKSVLATKCHLNSFLKEATYLKESDITQVKFPIVQMMGLDAYLCVLKSNGRKSYVIEEACAFPFPSSLRRIRSGFYVVLFYLIFLPILESFIKSRTNRPRIKKNSMERVSRGDKSFEKFSYKSWITDVLLNYNDEEEQENEERET</sequence>
<gene>
    <name evidence="2" type="ORF">INT45_006512</name>
</gene>
<dbReference type="AlphaFoldDB" id="A0A8H7RZW5"/>
<reference evidence="2 3" key="1">
    <citation type="submission" date="2020-12" db="EMBL/GenBank/DDBJ databases">
        <title>Metabolic potential, ecology and presence of endohyphal bacteria is reflected in genomic diversity of Mucoromycotina.</title>
        <authorList>
            <person name="Muszewska A."/>
            <person name="Okrasinska A."/>
            <person name="Steczkiewicz K."/>
            <person name="Drgas O."/>
            <person name="Orlowska M."/>
            <person name="Perlinska-Lenart U."/>
            <person name="Aleksandrzak-Piekarczyk T."/>
            <person name="Szatraj K."/>
            <person name="Zielenkiewicz U."/>
            <person name="Pilsyk S."/>
            <person name="Malc E."/>
            <person name="Mieczkowski P."/>
            <person name="Kruszewska J.S."/>
            <person name="Biernat P."/>
            <person name="Pawlowska J."/>
        </authorList>
    </citation>
    <scope>NUCLEOTIDE SEQUENCE [LARGE SCALE GENOMIC DNA]</scope>
    <source>
        <strain evidence="2 3">CBS 142.35</strain>
    </source>
</reference>
<dbReference type="Proteomes" id="UP000646827">
    <property type="component" value="Unassembled WGS sequence"/>
</dbReference>
<evidence type="ECO:0000256" key="1">
    <source>
        <dbReference type="SAM" id="Phobius"/>
    </source>
</evidence>